<keyword evidence="6 7" id="KW-0472">Membrane</keyword>
<name>A0ABQ6PQS7_9BACT</name>
<keyword evidence="4 7" id="KW-0812">Transmembrane</keyword>
<feature type="transmembrane region" description="Helical" evidence="7">
    <location>
        <begin position="46"/>
        <end position="66"/>
    </location>
</feature>
<feature type="transmembrane region" description="Helical" evidence="7">
    <location>
        <begin position="214"/>
        <end position="235"/>
    </location>
</feature>
<keyword evidence="2" id="KW-1003">Cell membrane</keyword>
<dbReference type="Pfam" id="PF00953">
    <property type="entry name" value="Glycos_transf_4"/>
    <property type="match status" value="1"/>
</dbReference>
<evidence type="ECO:0000313" key="8">
    <source>
        <dbReference type="EMBL" id="GMQ29543.1"/>
    </source>
</evidence>
<feature type="transmembrane region" description="Helical" evidence="7">
    <location>
        <begin position="100"/>
        <end position="121"/>
    </location>
</feature>
<dbReference type="Proteomes" id="UP001338309">
    <property type="component" value="Unassembled WGS sequence"/>
</dbReference>
<evidence type="ECO:0000256" key="4">
    <source>
        <dbReference type="ARBA" id="ARBA00022692"/>
    </source>
</evidence>
<reference evidence="8 9" key="1">
    <citation type="submission" date="2023-08" db="EMBL/GenBank/DDBJ databases">
        <title>Draft genome sequence of Algoriphagus confluentis.</title>
        <authorList>
            <person name="Takatani N."/>
            <person name="Hosokawa M."/>
            <person name="Sawabe T."/>
        </authorList>
    </citation>
    <scope>NUCLEOTIDE SEQUENCE [LARGE SCALE GENOMIC DNA]</scope>
    <source>
        <strain evidence="8 9">NBRC 111222</strain>
    </source>
</reference>
<dbReference type="PANTHER" id="PTHR22926:SF3">
    <property type="entry name" value="UNDECAPRENYL-PHOSPHATE ALPHA-N-ACETYLGLUCOSAMINYL 1-PHOSPHATE TRANSFERASE"/>
    <property type="match status" value="1"/>
</dbReference>
<gene>
    <name evidence="8" type="ORF">Aconfl_21860</name>
</gene>
<keyword evidence="9" id="KW-1185">Reference proteome</keyword>
<evidence type="ECO:0000256" key="6">
    <source>
        <dbReference type="ARBA" id="ARBA00023136"/>
    </source>
</evidence>
<sequence length="383" mass="42562">MNQFLAFISSLGLGVLILPILIIILNKANIGDIPGGRKIHLKVTPSMGGVAIIFASIVSFGIWGWYLAPGTMRFVILAISVMFFIGLRDDLSPLSPMQKIVMQLGALFLIYFFADVRITNFYGFLGVYELHELASILATFFVLFAITNAYNLIDGIDGLAGTIAFLPFSILGFWFASVGHLGYSVFCFAMLGAIVAFLTFNWHPAKIFMGDTGSLPIGFSMAIVVVAFMNINADLPASDEFKFTPNFSFSLAMVLIPAFDMARVFAKRISRGKHPMKADKNHLHHLLMRFGMKQPKVVSILVLAQITIILSVLILRDFSDNLVLPIVFLVVLVFAIILELVTPHFLKLKIMKALPRFMEAKEPAEKQKAVNSKDFEKWPINMN</sequence>
<feature type="transmembrane region" description="Helical" evidence="7">
    <location>
        <begin position="133"/>
        <end position="152"/>
    </location>
</feature>
<keyword evidence="5 7" id="KW-1133">Transmembrane helix</keyword>
<feature type="transmembrane region" description="Helical" evidence="7">
    <location>
        <begin position="159"/>
        <end position="177"/>
    </location>
</feature>
<evidence type="ECO:0000256" key="5">
    <source>
        <dbReference type="ARBA" id="ARBA00022989"/>
    </source>
</evidence>
<evidence type="ECO:0000256" key="7">
    <source>
        <dbReference type="SAM" id="Phobius"/>
    </source>
</evidence>
<accession>A0ABQ6PQS7</accession>
<feature type="transmembrane region" description="Helical" evidence="7">
    <location>
        <begin position="247"/>
        <end position="266"/>
    </location>
</feature>
<organism evidence="8 9">
    <name type="scientific">Algoriphagus confluentis</name>
    <dbReference type="NCBI Taxonomy" id="1697556"/>
    <lineage>
        <taxon>Bacteria</taxon>
        <taxon>Pseudomonadati</taxon>
        <taxon>Bacteroidota</taxon>
        <taxon>Cytophagia</taxon>
        <taxon>Cytophagales</taxon>
        <taxon>Cyclobacteriaceae</taxon>
        <taxon>Algoriphagus</taxon>
    </lineage>
</organism>
<evidence type="ECO:0000256" key="1">
    <source>
        <dbReference type="ARBA" id="ARBA00004651"/>
    </source>
</evidence>
<dbReference type="PANTHER" id="PTHR22926">
    <property type="entry name" value="PHOSPHO-N-ACETYLMURAMOYL-PENTAPEPTIDE-TRANSFERASE"/>
    <property type="match status" value="1"/>
</dbReference>
<dbReference type="InterPro" id="IPR000715">
    <property type="entry name" value="Glycosyl_transferase_4"/>
</dbReference>
<feature type="transmembrane region" description="Helical" evidence="7">
    <location>
        <begin position="322"/>
        <end position="346"/>
    </location>
</feature>
<evidence type="ECO:0000256" key="2">
    <source>
        <dbReference type="ARBA" id="ARBA00022475"/>
    </source>
</evidence>
<dbReference type="InterPro" id="IPR018480">
    <property type="entry name" value="PNAcMuramoyl-5peptid_Trfase_CS"/>
</dbReference>
<feature type="transmembrane region" description="Helical" evidence="7">
    <location>
        <begin position="72"/>
        <end position="88"/>
    </location>
</feature>
<feature type="transmembrane region" description="Helical" evidence="7">
    <location>
        <begin position="6"/>
        <end position="25"/>
    </location>
</feature>
<comment type="subcellular location">
    <subcellularLocation>
        <location evidence="1">Cell membrane</location>
        <topology evidence="1">Multi-pass membrane protein</topology>
    </subcellularLocation>
</comment>
<protein>
    <submittedName>
        <fullName evidence="8">MraY family glycosyltransferase</fullName>
    </submittedName>
</protein>
<dbReference type="PROSITE" id="PS01348">
    <property type="entry name" value="MRAY_2"/>
    <property type="match status" value="1"/>
</dbReference>
<dbReference type="CDD" id="cd06853">
    <property type="entry name" value="GT_WecA_like"/>
    <property type="match status" value="1"/>
</dbReference>
<feature type="transmembrane region" description="Helical" evidence="7">
    <location>
        <begin position="297"/>
        <end position="316"/>
    </location>
</feature>
<feature type="transmembrane region" description="Helical" evidence="7">
    <location>
        <begin position="183"/>
        <end position="202"/>
    </location>
</feature>
<dbReference type="EMBL" id="BTPD01000006">
    <property type="protein sequence ID" value="GMQ29543.1"/>
    <property type="molecule type" value="Genomic_DNA"/>
</dbReference>
<comment type="caution">
    <text evidence="8">The sequence shown here is derived from an EMBL/GenBank/DDBJ whole genome shotgun (WGS) entry which is preliminary data.</text>
</comment>
<evidence type="ECO:0000256" key="3">
    <source>
        <dbReference type="ARBA" id="ARBA00022679"/>
    </source>
</evidence>
<proteinExistence type="predicted"/>
<keyword evidence="3" id="KW-0808">Transferase</keyword>
<dbReference type="RefSeq" id="WP_338224265.1">
    <property type="nucleotide sequence ID" value="NZ_BTPD01000006.1"/>
</dbReference>
<evidence type="ECO:0000313" key="9">
    <source>
        <dbReference type="Proteomes" id="UP001338309"/>
    </source>
</evidence>